<name>A0A561Q0S5_9HYPH</name>
<evidence type="ECO:0000313" key="3">
    <source>
        <dbReference type="Proteomes" id="UP000320653"/>
    </source>
</evidence>
<sequence length="160" mass="17833">MADSEDDITKVWELVDKIGFCMLTTQSGDDLRARPMSAYAERIENAVYFLTDVASHKDEEIARRPEVCLAFADSRGQKYVSLSGTAEILNDREKIKELWATPAKAWWDSADDPSIRVLKITPSFAEYWDSPGTVISYIKMAAAAVSSSRPDMGDSAKVQM</sequence>
<organism evidence="2 3">
    <name type="scientific">Neorhizobium alkalisoli</name>
    <dbReference type="NCBI Taxonomy" id="528178"/>
    <lineage>
        <taxon>Bacteria</taxon>
        <taxon>Pseudomonadati</taxon>
        <taxon>Pseudomonadota</taxon>
        <taxon>Alphaproteobacteria</taxon>
        <taxon>Hyphomicrobiales</taxon>
        <taxon>Rhizobiaceae</taxon>
        <taxon>Rhizobium/Agrobacterium group</taxon>
        <taxon>Neorhizobium</taxon>
    </lineage>
</organism>
<comment type="caution">
    <text evidence="2">The sequence shown here is derived from an EMBL/GenBank/DDBJ whole genome shotgun (WGS) entry which is preliminary data.</text>
</comment>
<evidence type="ECO:0000313" key="2">
    <source>
        <dbReference type="EMBL" id="TWF43964.1"/>
    </source>
</evidence>
<dbReference type="InterPro" id="IPR052917">
    <property type="entry name" value="Stress-Dev_Protein"/>
</dbReference>
<evidence type="ECO:0000259" key="1">
    <source>
        <dbReference type="Pfam" id="PF16242"/>
    </source>
</evidence>
<dbReference type="Gene3D" id="2.30.110.10">
    <property type="entry name" value="Electron Transport, Fmn-binding Protein, Chain A"/>
    <property type="match status" value="1"/>
</dbReference>
<dbReference type="PANTHER" id="PTHR34818">
    <property type="entry name" value="PROTEIN BLI-3"/>
    <property type="match status" value="1"/>
</dbReference>
<dbReference type="SUPFAM" id="SSF50475">
    <property type="entry name" value="FMN-binding split barrel"/>
    <property type="match status" value="1"/>
</dbReference>
<dbReference type="InterPro" id="IPR038725">
    <property type="entry name" value="YdaG_split_barrel_FMN-bd"/>
</dbReference>
<accession>A0A561Q0S5</accession>
<dbReference type="Proteomes" id="UP000320653">
    <property type="component" value="Unassembled WGS sequence"/>
</dbReference>
<dbReference type="RefSeq" id="WP_145643503.1">
    <property type="nucleotide sequence ID" value="NZ_VIWP01000017.1"/>
</dbReference>
<dbReference type="InterPro" id="IPR012349">
    <property type="entry name" value="Split_barrel_FMN-bd"/>
</dbReference>
<feature type="domain" description="General stress protein FMN-binding split barrel" evidence="1">
    <location>
        <begin position="6"/>
        <end position="151"/>
    </location>
</feature>
<reference evidence="2 3" key="1">
    <citation type="submission" date="2019-06" db="EMBL/GenBank/DDBJ databases">
        <title>Sorghum-associated microbial communities from plants grown in Nebraska, USA.</title>
        <authorList>
            <person name="Schachtman D."/>
        </authorList>
    </citation>
    <scope>NUCLEOTIDE SEQUENCE [LARGE SCALE GENOMIC DNA]</scope>
    <source>
        <strain evidence="2 3">1225</strain>
    </source>
</reference>
<dbReference type="PANTHER" id="PTHR34818:SF1">
    <property type="entry name" value="PROTEIN BLI-3"/>
    <property type="match status" value="1"/>
</dbReference>
<dbReference type="AlphaFoldDB" id="A0A561Q0S5"/>
<protein>
    <submittedName>
        <fullName evidence="2">General stress protein 26</fullName>
    </submittedName>
</protein>
<dbReference type="OrthoDB" id="1432662at2"/>
<proteinExistence type="predicted"/>
<dbReference type="EMBL" id="VIWP01000017">
    <property type="protein sequence ID" value="TWF43964.1"/>
    <property type="molecule type" value="Genomic_DNA"/>
</dbReference>
<dbReference type="Pfam" id="PF16242">
    <property type="entry name" value="Pyrid_ox_like"/>
    <property type="match status" value="1"/>
</dbReference>
<gene>
    <name evidence="2" type="ORF">FHW37_11752</name>
</gene>
<keyword evidence="3" id="KW-1185">Reference proteome</keyword>